<dbReference type="InterPro" id="IPR036052">
    <property type="entry name" value="TrpB-like_PALP_sf"/>
</dbReference>
<comment type="subunit">
    <text evidence="6 15">In the native structure, TdcB is in a dimeric form, whereas in the TdcB-AMP complex, it exists in a tetrameric form (dimer of dimers).</text>
</comment>
<dbReference type="GO" id="GO:0003941">
    <property type="term" value="F:L-serine ammonia-lyase activity"/>
    <property type="evidence" value="ECO:0007669"/>
    <property type="project" value="TreeGrafter"/>
</dbReference>
<evidence type="ECO:0000259" key="16">
    <source>
        <dbReference type="PROSITE" id="PS51671"/>
    </source>
</evidence>
<dbReference type="InterPro" id="IPR050147">
    <property type="entry name" value="Ser/Thr_Dehydratase"/>
</dbReference>
<dbReference type="GO" id="GO:0070689">
    <property type="term" value="P:L-threonine catabolic process to propionate"/>
    <property type="evidence" value="ECO:0007669"/>
    <property type="project" value="UniProtKB-UniPathway"/>
</dbReference>
<dbReference type="FunFam" id="3.40.50.1100:FF:000007">
    <property type="entry name" value="L-threonine dehydratase catabolic TdcB"/>
    <property type="match status" value="1"/>
</dbReference>
<comment type="similarity">
    <text evidence="5 15">Belongs to the serine/threonine dehydratase family.</text>
</comment>
<comment type="pathway">
    <text evidence="4 15">Amino-acid degradation; L-threonine degradation via propanoate pathway; propanoate from L-threonine: step 1/4.</text>
</comment>
<evidence type="ECO:0000256" key="8">
    <source>
        <dbReference type="ARBA" id="ARBA00022248"/>
    </source>
</evidence>
<dbReference type="InterPro" id="IPR000634">
    <property type="entry name" value="Ser/Thr_deHydtase_PyrdxlP-BS"/>
</dbReference>
<dbReference type="CDD" id="cd04886">
    <property type="entry name" value="ACT_ThrD-II-like"/>
    <property type="match status" value="1"/>
</dbReference>
<dbReference type="PROSITE" id="PS00165">
    <property type="entry name" value="DEHYDRATASE_SER_THR"/>
    <property type="match status" value="1"/>
</dbReference>
<dbReference type="UniPathway" id="UPA00047">
    <property type="reaction ID" value="UER00054"/>
</dbReference>
<dbReference type="EMBL" id="FWWR01000017">
    <property type="protein sequence ID" value="SMB93262.1"/>
    <property type="molecule type" value="Genomic_DNA"/>
</dbReference>
<evidence type="ECO:0000256" key="15">
    <source>
        <dbReference type="RuleBase" id="RU363083"/>
    </source>
</evidence>
<dbReference type="PANTHER" id="PTHR48078:SF6">
    <property type="entry name" value="L-THREONINE DEHYDRATASE CATABOLIC TDCB"/>
    <property type="match status" value="1"/>
</dbReference>
<dbReference type="CDD" id="cd01562">
    <property type="entry name" value="Thr-dehyd"/>
    <property type="match status" value="1"/>
</dbReference>
<keyword evidence="9" id="KW-0021">Allosteric enzyme</keyword>
<reference evidence="18" key="1">
    <citation type="submission" date="2017-04" db="EMBL/GenBank/DDBJ databases">
        <authorList>
            <person name="Varghese N."/>
            <person name="Submissions S."/>
        </authorList>
    </citation>
    <scope>NUCLEOTIDE SEQUENCE [LARGE SCALE GENOMIC DNA]</scope>
    <source>
        <strain evidence="18">DSM 20463</strain>
    </source>
</reference>
<dbReference type="Gene3D" id="3.30.70.260">
    <property type="match status" value="1"/>
</dbReference>
<keyword evidence="10" id="KW-0412">Isoleucine biosynthesis</keyword>
<dbReference type="GO" id="GO:0000166">
    <property type="term" value="F:nucleotide binding"/>
    <property type="evidence" value="ECO:0007669"/>
    <property type="project" value="UniProtKB-KW"/>
</dbReference>
<dbReference type="InterPro" id="IPR045865">
    <property type="entry name" value="ACT-like_dom_sf"/>
</dbReference>
<dbReference type="GO" id="GO:0030170">
    <property type="term" value="F:pyridoxal phosphate binding"/>
    <property type="evidence" value="ECO:0007669"/>
    <property type="project" value="InterPro"/>
</dbReference>
<evidence type="ECO:0000313" key="18">
    <source>
        <dbReference type="Proteomes" id="UP000192368"/>
    </source>
</evidence>
<protein>
    <recommendedName>
        <fullName evidence="8 15">L-threonine dehydratase catabolic TdcB</fullName>
        <ecNumber evidence="7 15">4.3.1.19</ecNumber>
    </recommendedName>
    <alternativeName>
        <fullName evidence="14 15">Threonine deaminase</fullName>
    </alternativeName>
</protein>
<feature type="domain" description="ACT" evidence="16">
    <location>
        <begin position="323"/>
        <end position="397"/>
    </location>
</feature>
<evidence type="ECO:0000256" key="7">
    <source>
        <dbReference type="ARBA" id="ARBA00012096"/>
    </source>
</evidence>
<evidence type="ECO:0000256" key="12">
    <source>
        <dbReference type="ARBA" id="ARBA00023239"/>
    </source>
</evidence>
<keyword evidence="18" id="KW-1185">Reference proteome</keyword>
<dbReference type="InterPro" id="IPR001926">
    <property type="entry name" value="TrpB-like_PALP"/>
</dbReference>
<dbReference type="GO" id="GO:0004794">
    <property type="term" value="F:threonine deaminase activity"/>
    <property type="evidence" value="ECO:0007669"/>
    <property type="project" value="UniProtKB-EC"/>
</dbReference>
<evidence type="ECO:0000256" key="14">
    <source>
        <dbReference type="ARBA" id="ARBA00031427"/>
    </source>
</evidence>
<dbReference type="PANTHER" id="PTHR48078">
    <property type="entry name" value="THREONINE DEHYDRATASE, MITOCHONDRIAL-RELATED"/>
    <property type="match status" value="1"/>
</dbReference>
<dbReference type="SUPFAM" id="SSF53686">
    <property type="entry name" value="Tryptophan synthase beta subunit-like PLP-dependent enzymes"/>
    <property type="match status" value="1"/>
</dbReference>
<dbReference type="SUPFAM" id="SSF55021">
    <property type="entry name" value="ACT-like"/>
    <property type="match status" value="1"/>
</dbReference>
<dbReference type="Gene3D" id="3.40.50.1100">
    <property type="match status" value="2"/>
</dbReference>
<proteinExistence type="inferred from homology"/>
<dbReference type="AlphaFoldDB" id="A0A1W1VIS6"/>
<evidence type="ECO:0000256" key="1">
    <source>
        <dbReference type="ARBA" id="ARBA00001274"/>
    </source>
</evidence>
<keyword evidence="15" id="KW-0547">Nucleotide-binding</keyword>
<name>A0A1W1VIS6_PEPAS</name>
<dbReference type="GO" id="GO:0009097">
    <property type="term" value="P:isoleucine biosynthetic process"/>
    <property type="evidence" value="ECO:0007669"/>
    <property type="project" value="UniProtKB-UniPathway"/>
</dbReference>
<dbReference type="InterPro" id="IPR002912">
    <property type="entry name" value="ACT_dom"/>
</dbReference>
<dbReference type="STRING" id="573058.SAMN00017477_2045"/>
<evidence type="ECO:0000256" key="5">
    <source>
        <dbReference type="ARBA" id="ARBA00010869"/>
    </source>
</evidence>
<dbReference type="OrthoDB" id="9811476at2"/>
<dbReference type="NCBIfam" id="TIGR01127">
    <property type="entry name" value="ilvA_1Cterm"/>
    <property type="match status" value="1"/>
</dbReference>
<organism evidence="17 18">
    <name type="scientific">Peptoniphilus asaccharolyticus DSM 20463</name>
    <dbReference type="NCBI Taxonomy" id="573058"/>
    <lineage>
        <taxon>Bacteria</taxon>
        <taxon>Bacillati</taxon>
        <taxon>Bacillota</taxon>
        <taxon>Tissierellia</taxon>
        <taxon>Tissierellales</taxon>
        <taxon>Peptoniphilaceae</taxon>
        <taxon>Peptoniphilus</taxon>
    </lineage>
</organism>
<dbReference type="InterPro" id="IPR005789">
    <property type="entry name" value="Thr_deHydtase_catblc"/>
</dbReference>
<keyword evidence="10" id="KW-0100">Branched-chain amino acid biosynthesis</keyword>
<evidence type="ECO:0000256" key="6">
    <source>
        <dbReference type="ARBA" id="ARBA00011447"/>
    </source>
</evidence>
<dbReference type="RefSeq" id="WP_084231551.1">
    <property type="nucleotide sequence ID" value="NZ_FWWR01000017.1"/>
</dbReference>
<comment type="cofactor">
    <cofactor evidence="2 15">
        <name>pyridoxal 5'-phosphate</name>
        <dbReference type="ChEBI" id="CHEBI:597326"/>
    </cofactor>
</comment>
<keyword evidence="12 15" id="KW-0456">Lyase</keyword>
<evidence type="ECO:0000256" key="2">
    <source>
        <dbReference type="ARBA" id="ARBA00001933"/>
    </source>
</evidence>
<evidence type="ECO:0000256" key="11">
    <source>
        <dbReference type="ARBA" id="ARBA00022898"/>
    </source>
</evidence>
<dbReference type="UniPathway" id="UPA00052">
    <property type="reaction ID" value="UER00507"/>
</dbReference>
<comment type="catalytic activity">
    <reaction evidence="1 15">
        <text>L-threonine = 2-oxobutanoate + NH4(+)</text>
        <dbReference type="Rhea" id="RHEA:22108"/>
        <dbReference type="ChEBI" id="CHEBI:16763"/>
        <dbReference type="ChEBI" id="CHEBI:28938"/>
        <dbReference type="ChEBI" id="CHEBI:57926"/>
        <dbReference type="EC" id="4.3.1.19"/>
    </reaction>
</comment>
<accession>A0A1W1VIS6</accession>
<keyword evidence="11 15" id="KW-0663">Pyridoxal phosphate</keyword>
<keyword evidence="10" id="KW-0028">Amino-acid biosynthesis</keyword>
<comment type="function">
    <text evidence="13 15">Catalyzes the anaerobic formation of alpha-ketobutyrate and ammonia from threonine in a two-step reaction. The first step involved a dehydration of threonine and a production of enamine intermediates (aminocrotonate), which tautomerizes to its imine form (iminobutyrate). Both intermediates are unstable and short-lived. The second step is the nonenzymatic hydrolysis of the enamine/imine intermediates to form 2-ketobutyrate and free ammonia. In the low water environment of the cell, the second step is accelerated by RidA.</text>
</comment>
<dbReference type="GO" id="GO:0006565">
    <property type="term" value="P:L-serine catabolic process"/>
    <property type="evidence" value="ECO:0007669"/>
    <property type="project" value="TreeGrafter"/>
</dbReference>
<dbReference type="Pfam" id="PF00291">
    <property type="entry name" value="PALP"/>
    <property type="match status" value="1"/>
</dbReference>
<evidence type="ECO:0000256" key="9">
    <source>
        <dbReference type="ARBA" id="ARBA00022533"/>
    </source>
</evidence>
<dbReference type="PROSITE" id="PS51671">
    <property type="entry name" value="ACT"/>
    <property type="match status" value="1"/>
</dbReference>
<evidence type="ECO:0000256" key="13">
    <source>
        <dbReference type="ARBA" id="ARBA00025527"/>
    </source>
</evidence>
<evidence type="ECO:0000256" key="10">
    <source>
        <dbReference type="ARBA" id="ARBA00022624"/>
    </source>
</evidence>
<comment type="pathway">
    <text evidence="3">Amino-acid biosynthesis; L-isoleucine biosynthesis; 2-oxobutanoate from L-threonine: step 1/1.</text>
</comment>
<evidence type="ECO:0000313" key="17">
    <source>
        <dbReference type="EMBL" id="SMB93262.1"/>
    </source>
</evidence>
<gene>
    <name evidence="17" type="ORF">SAMN00017477_2045</name>
</gene>
<dbReference type="EC" id="4.3.1.19" evidence="7 15"/>
<dbReference type="InterPro" id="IPR044561">
    <property type="entry name" value="ACT_ThrD-II-like"/>
</dbReference>
<dbReference type="FunFam" id="3.40.50.1100:FF:000005">
    <property type="entry name" value="Threonine dehydratase catabolic"/>
    <property type="match status" value="1"/>
</dbReference>
<dbReference type="Proteomes" id="UP000192368">
    <property type="component" value="Unassembled WGS sequence"/>
</dbReference>
<evidence type="ECO:0000256" key="3">
    <source>
        <dbReference type="ARBA" id="ARBA00004810"/>
    </source>
</evidence>
<evidence type="ECO:0000256" key="4">
    <source>
        <dbReference type="ARBA" id="ARBA00004958"/>
    </source>
</evidence>
<sequence>MDVKMENVHIAAEKLRGVARKTALIESSHFKGVYLKTENLQVTGSFKLRGAYYKISTLSEEEKKKGVVACSAGNHAQGVALACNRLGIQATIFMPETAPISKVEATKSYGADVRLVGNVYDDAYAAAIEFNESEGKTFIHPFNDEILIAGQGTVALEIFEEIEDIDAIVVPIGGGGLISGIAFVAKSLNPNCKIYGVEAESANAMKLSKENHKLMCVESVCTFADGIAVKKPGDITFKLVEEYVDEIITVSEDEIAAGVLELMEKQKLVCEGSGAIGYAAIMHNKIPYENKKVAVVLSGGNIDVNILSKVVNRGLLMGGRNAKFKLVLTDKPGNLAKVVNIIGKLGANIIAIEHNEGEENMEINCKIVKFVIETRSAEHIKEIKDRIKQEGIKIISM</sequence>